<reference evidence="2" key="1">
    <citation type="submission" date="2015-01" db="EMBL/GenBank/DDBJ databases">
        <authorList>
            <person name="Durling Mikael"/>
        </authorList>
    </citation>
    <scope>NUCLEOTIDE SEQUENCE</scope>
</reference>
<organism evidence="2">
    <name type="scientific">Bionectria ochroleuca</name>
    <name type="common">Gliocladium roseum</name>
    <dbReference type="NCBI Taxonomy" id="29856"/>
    <lineage>
        <taxon>Eukaryota</taxon>
        <taxon>Fungi</taxon>
        <taxon>Dikarya</taxon>
        <taxon>Ascomycota</taxon>
        <taxon>Pezizomycotina</taxon>
        <taxon>Sordariomycetes</taxon>
        <taxon>Hypocreomycetidae</taxon>
        <taxon>Hypocreales</taxon>
        <taxon>Bionectriaceae</taxon>
        <taxon>Clonostachys</taxon>
    </lineage>
</organism>
<sequence>MEWDMGPPVPQVATLRRWIVVGSGGSLQGQKPPKYFDPNTGLIANVIFSSCHNQYLAKSHQLFYYYISHYPIEDPTSPRLDLLLACAVMPERSSAAATSGGASPSQTKPESVTTSGSSVESLAQGQLPVLSAMAEVRRPWGLQATPRQPLMSGTSTSLVADQKSGSEMLNAWLVQDAAEDPFHAIAALAVGTGTATISKLTAVVQAIDSLFVNRAEQEGTVATCGSWTEEDR</sequence>
<evidence type="ECO:0000256" key="1">
    <source>
        <dbReference type="SAM" id="MobiDB-lite"/>
    </source>
</evidence>
<proteinExistence type="predicted"/>
<dbReference type="AlphaFoldDB" id="A0A0B7KQI1"/>
<gene>
    <name evidence="2" type="ORF">BN869_000013129_1</name>
</gene>
<accession>A0A0B7KQI1</accession>
<name>A0A0B7KQI1_BIOOC</name>
<protein>
    <submittedName>
        <fullName evidence="2">Uncharacterized protein</fullName>
    </submittedName>
</protein>
<dbReference type="EMBL" id="CDPU01000085">
    <property type="protein sequence ID" value="CEO57071.1"/>
    <property type="molecule type" value="Genomic_DNA"/>
</dbReference>
<feature type="region of interest" description="Disordered" evidence="1">
    <location>
        <begin position="95"/>
        <end position="118"/>
    </location>
</feature>
<evidence type="ECO:0000313" key="2">
    <source>
        <dbReference type="EMBL" id="CEO57071.1"/>
    </source>
</evidence>